<dbReference type="PANTHER" id="PTHR34145">
    <property type="entry name" value="OS02G0105600 PROTEIN"/>
    <property type="match status" value="1"/>
</dbReference>
<dbReference type="STRING" id="200361.A0A453L9P9"/>
<evidence type="ECO:0000313" key="4">
    <source>
        <dbReference type="Proteomes" id="UP000015105"/>
    </source>
</evidence>
<dbReference type="PANTHER" id="PTHR34145:SF35">
    <property type="entry name" value="F-BOX DOMAIN-CONTAINING PROTEIN"/>
    <property type="match status" value="1"/>
</dbReference>
<feature type="region of interest" description="Disordered" evidence="1">
    <location>
        <begin position="23"/>
        <end position="59"/>
    </location>
</feature>
<dbReference type="Gene3D" id="3.80.10.10">
    <property type="entry name" value="Ribonuclease Inhibitor"/>
    <property type="match status" value="1"/>
</dbReference>
<feature type="domain" description="At1g61320/AtMIF1 LRR" evidence="2">
    <location>
        <begin position="146"/>
        <end position="521"/>
    </location>
</feature>
<evidence type="ECO:0000313" key="3">
    <source>
        <dbReference type="EnsemblPlants" id="AET5Gv20683200.1"/>
    </source>
</evidence>
<evidence type="ECO:0000256" key="1">
    <source>
        <dbReference type="SAM" id="MobiDB-lite"/>
    </source>
</evidence>
<accession>A0A453L9P9</accession>
<sequence>VPSRLVLSATELRFGGPRLNRVAGFHATDRQERRRRGSMERQPEQPLPEAQIDDGSSASSLAIGKGSVCQQEDNSRDGIGGEYSGPELPEDIWCHTHSLMTLRDAARAACLSHAFLRSWRCHPNLIFDHGILCQLRHDLASTVNHIFENRSGIGVKTLKLDFSCYHEPKAYSYLHRWLRIAVTPGTEKLVVLSASDVAFNFPCSILSDGNGSTIQHLHLVDCGFHPTVSVVCMRSLTVLHLDHVGITGDELGCLFSGCVALEQLKLRRCSKITCLKIPSEMQRLSYLQVSVCHKLRMIKNEAPNSCSFDFLGDRIEISLGDSLRLKKLDVLCNNVLRYAREEFPSSAPNLENLSIFSCHEVANTAMAFVPSKFLHLKYLSISIAVAYDYLSLVYFLDAAPSLETFKLCVLTGLGPTDKLLLEDRSQLRQMSGYCHHKLQTVKISRFCSSKSMVELTSHILENSVSLRCLTLDTTNCGFRCSGDRSTRCSCLVRPWEDDEAVLVIEKYIKGKVPSTVKLMLWSHAASVMTFY</sequence>
<dbReference type="Proteomes" id="UP000015105">
    <property type="component" value="Chromosome 5D"/>
</dbReference>
<proteinExistence type="predicted"/>
<reference evidence="3" key="3">
    <citation type="journal article" date="2017" name="Nature">
        <title>Genome sequence of the progenitor of the wheat D genome Aegilops tauschii.</title>
        <authorList>
            <person name="Luo M.C."/>
            <person name="Gu Y.Q."/>
            <person name="Puiu D."/>
            <person name="Wang H."/>
            <person name="Twardziok S.O."/>
            <person name="Deal K.R."/>
            <person name="Huo N."/>
            <person name="Zhu T."/>
            <person name="Wang L."/>
            <person name="Wang Y."/>
            <person name="McGuire P.E."/>
            <person name="Liu S."/>
            <person name="Long H."/>
            <person name="Ramasamy R.K."/>
            <person name="Rodriguez J.C."/>
            <person name="Van S.L."/>
            <person name="Yuan L."/>
            <person name="Wang Z."/>
            <person name="Xia Z."/>
            <person name="Xiao L."/>
            <person name="Anderson O.D."/>
            <person name="Ouyang S."/>
            <person name="Liang Y."/>
            <person name="Zimin A.V."/>
            <person name="Pertea G."/>
            <person name="Qi P."/>
            <person name="Bennetzen J.L."/>
            <person name="Dai X."/>
            <person name="Dawson M.W."/>
            <person name="Muller H.G."/>
            <person name="Kugler K."/>
            <person name="Rivarola-Duarte L."/>
            <person name="Spannagl M."/>
            <person name="Mayer K.F.X."/>
            <person name="Lu F.H."/>
            <person name="Bevan M.W."/>
            <person name="Leroy P."/>
            <person name="Li P."/>
            <person name="You F.M."/>
            <person name="Sun Q."/>
            <person name="Liu Z."/>
            <person name="Lyons E."/>
            <person name="Wicker T."/>
            <person name="Salzberg S.L."/>
            <person name="Devos K.M."/>
            <person name="Dvorak J."/>
        </authorList>
    </citation>
    <scope>NUCLEOTIDE SEQUENCE [LARGE SCALE GENOMIC DNA]</scope>
    <source>
        <strain evidence="3">cv. AL8/78</strain>
    </source>
</reference>
<evidence type="ECO:0000259" key="2">
    <source>
        <dbReference type="Pfam" id="PF23622"/>
    </source>
</evidence>
<name>A0A453L9P9_AEGTS</name>
<dbReference type="InterPro" id="IPR053772">
    <property type="entry name" value="At1g61320/At1g61330-like"/>
</dbReference>
<dbReference type="AlphaFoldDB" id="A0A453L9P9"/>
<reference evidence="4" key="2">
    <citation type="journal article" date="2017" name="Nat. Plants">
        <title>The Aegilops tauschii genome reveals multiple impacts of transposons.</title>
        <authorList>
            <person name="Zhao G."/>
            <person name="Zou C."/>
            <person name="Li K."/>
            <person name="Wang K."/>
            <person name="Li T."/>
            <person name="Gao L."/>
            <person name="Zhang X."/>
            <person name="Wang H."/>
            <person name="Yang Z."/>
            <person name="Liu X."/>
            <person name="Jiang W."/>
            <person name="Mao L."/>
            <person name="Kong X."/>
            <person name="Jiao Y."/>
            <person name="Jia J."/>
        </authorList>
    </citation>
    <scope>NUCLEOTIDE SEQUENCE [LARGE SCALE GENOMIC DNA]</scope>
    <source>
        <strain evidence="4">cv. AL8/78</strain>
    </source>
</reference>
<reference evidence="4" key="1">
    <citation type="journal article" date="2014" name="Science">
        <title>Ancient hybridizations among the ancestral genomes of bread wheat.</title>
        <authorList>
            <consortium name="International Wheat Genome Sequencing Consortium,"/>
            <person name="Marcussen T."/>
            <person name="Sandve S.R."/>
            <person name="Heier L."/>
            <person name="Spannagl M."/>
            <person name="Pfeifer M."/>
            <person name="Jakobsen K.S."/>
            <person name="Wulff B.B."/>
            <person name="Steuernagel B."/>
            <person name="Mayer K.F."/>
            <person name="Olsen O.A."/>
        </authorList>
    </citation>
    <scope>NUCLEOTIDE SEQUENCE [LARGE SCALE GENOMIC DNA]</scope>
    <source>
        <strain evidence="4">cv. AL8/78</strain>
    </source>
</reference>
<reference evidence="3" key="4">
    <citation type="submission" date="2019-03" db="UniProtKB">
        <authorList>
            <consortium name="EnsemblPlants"/>
        </authorList>
    </citation>
    <scope>IDENTIFICATION</scope>
</reference>
<reference evidence="3" key="5">
    <citation type="journal article" date="2021" name="G3 (Bethesda)">
        <title>Aegilops tauschii genome assembly Aet v5.0 features greater sequence contiguity and improved annotation.</title>
        <authorList>
            <person name="Wang L."/>
            <person name="Zhu T."/>
            <person name="Rodriguez J.C."/>
            <person name="Deal K.R."/>
            <person name="Dubcovsky J."/>
            <person name="McGuire P.E."/>
            <person name="Lux T."/>
            <person name="Spannagl M."/>
            <person name="Mayer K.F.X."/>
            <person name="Baldrich P."/>
            <person name="Meyers B.C."/>
            <person name="Huo N."/>
            <person name="Gu Y.Q."/>
            <person name="Zhou H."/>
            <person name="Devos K.M."/>
            <person name="Bennetzen J.L."/>
            <person name="Unver T."/>
            <person name="Budak H."/>
            <person name="Gulick P.J."/>
            <person name="Galiba G."/>
            <person name="Kalapos B."/>
            <person name="Nelson D.R."/>
            <person name="Li P."/>
            <person name="You F.M."/>
            <person name="Luo M.C."/>
            <person name="Dvorak J."/>
        </authorList>
    </citation>
    <scope>NUCLEOTIDE SEQUENCE [LARGE SCALE GENOMIC DNA]</scope>
    <source>
        <strain evidence="3">cv. AL8/78</strain>
    </source>
</reference>
<feature type="compositionally biased region" description="Basic and acidic residues" evidence="1">
    <location>
        <begin position="27"/>
        <end position="43"/>
    </location>
</feature>
<dbReference type="Gramene" id="AET5Gv20683200.1">
    <property type="protein sequence ID" value="AET5Gv20683200.1"/>
    <property type="gene ID" value="AET5Gv20683200"/>
</dbReference>
<dbReference type="EnsemblPlants" id="AET5Gv20683200.1">
    <property type="protein sequence ID" value="AET5Gv20683200.1"/>
    <property type="gene ID" value="AET5Gv20683200"/>
</dbReference>
<keyword evidence="4" id="KW-1185">Reference proteome</keyword>
<organism evidence="3 4">
    <name type="scientific">Aegilops tauschii subsp. strangulata</name>
    <name type="common">Goatgrass</name>
    <dbReference type="NCBI Taxonomy" id="200361"/>
    <lineage>
        <taxon>Eukaryota</taxon>
        <taxon>Viridiplantae</taxon>
        <taxon>Streptophyta</taxon>
        <taxon>Embryophyta</taxon>
        <taxon>Tracheophyta</taxon>
        <taxon>Spermatophyta</taxon>
        <taxon>Magnoliopsida</taxon>
        <taxon>Liliopsida</taxon>
        <taxon>Poales</taxon>
        <taxon>Poaceae</taxon>
        <taxon>BOP clade</taxon>
        <taxon>Pooideae</taxon>
        <taxon>Triticodae</taxon>
        <taxon>Triticeae</taxon>
        <taxon>Triticinae</taxon>
        <taxon>Aegilops</taxon>
    </lineage>
</organism>
<dbReference type="Pfam" id="PF23622">
    <property type="entry name" value="LRR_At1g61320_AtMIF1"/>
    <property type="match status" value="1"/>
</dbReference>
<protein>
    <recommendedName>
        <fullName evidence="2">At1g61320/AtMIF1 LRR domain-containing protein</fullName>
    </recommendedName>
</protein>
<dbReference type="InterPro" id="IPR032675">
    <property type="entry name" value="LRR_dom_sf"/>
</dbReference>
<dbReference type="SUPFAM" id="SSF52058">
    <property type="entry name" value="L domain-like"/>
    <property type="match status" value="1"/>
</dbReference>
<dbReference type="InterPro" id="IPR055357">
    <property type="entry name" value="LRR_At1g61320_AtMIF1"/>
</dbReference>